<dbReference type="PANTHER" id="PTHR43689:SF8">
    <property type="entry name" value="ALPHA_BETA-HYDROLASES SUPERFAMILY PROTEIN"/>
    <property type="match status" value="1"/>
</dbReference>
<protein>
    <recommendedName>
        <fullName evidence="1">Serine aminopeptidase S33 domain-containing protein</fullName>
    </recommendedName>
</protein>
<dbReference type="Gene3D" id="3.40.50.1820">
    <property type="entry name" value="alpha/beta hydrolase"/>
    <property type="match status" value="1"/>
</dbReference>
<accession>A0A0M6WYT5</accession>
<reference evidence="3" key="1">
    <citation type="submission" date="2015-05" db="EMBL/GenBank/DDBJ databases">
        <authorList>
            <consortium name="Pathogen Informatics"/>
        </authorList>
    </citation>
    <scope>NUCLEOTIDE SEQUENCE [LARGE SCALE GENOMIC DNA]</scope>
    <source>
        <strain evidence="3">L1-83</strain>
    </source>
</reference>
<sequence length="200" mass="22368">MKTVFLHGLGQTAQNWKKVVQQLSISDVDCPELFSSTEDEISYSQILGDLEQRYSEVKEPLRICGLSLGALLAIDFAIRHEEKVDSLVLIGAQYKVPSLLIDFQNLIFRCMPNKVFESMGLSKSSTIKLAHSMRSLDFTLQLNNIRCPVTILCGKKDTANLKASKRLKELLPQATLHIVPNAGHELNKYAPNTIAEILNQ</sequence>
<proteinExistence type="predicted"/>
<gene>
    <name evidence="2" type="ORF">RIL183_32771</name>
</gene>
<feature type="domain" description="Serine aminopeptidase S33" evidence="1">
    <location>
        <begin position="49"/>
        <end position="123"/>
    </location>
</feature>
<keyword evidence="3" id="KW-1185">Reference proteome</keyword>
<dbReference type="STRING" id="360807.ERS852392_03484"/>
<dbReference type="AlphaFoldDB" id="A0A0M6WYT5"/>
<dbReference type="SUPFAM" id="SSF53474">
    <property type="entry name" value="alpha/beta-Hydrolases"/>
    <property type="match status" value="1"/>
</dbReference>
<dbReference type="PANTHER" id="PTHR43689">
    <property type="entry name" value="HYDROLASE"/>
    <property type="match status" value="1"/>
</dbReference>
<organism evidence="2 3">
    <name type="scientific">Roseburia inulinivorans</name>
    <dbReference type="NCBI Taxonomy" id="360807"/>
    <lineage>
        <taxon>Bacteria</taxon>
        <taxon>Bacillati</taxon>
        <taxon>Bacillota</taxon>
        <taxon>Clostridia</taxon>
        <taxon>Lachnospirales</taxon>
        <taxon>Lachnospiraceae</taxon>
        <taxon>Roseburia</taxon>
    </lineage>
</organism>
<dbReference type="EMBL" id="CVRS01000109">
    <property type="protein sequence ID" value="CRL42841.1"/>
    <property type="molecule type" value="Genomic_DNA"/>
</dbReference>
<dbReference type="InterPro" id="IPR029058">
    <property type="entry name" value="AB_hydrolase_fold"/>
</dbReference>
<evidence type="ECO:0000259" key="1">
    <source>
        <dbReference type="Pfam" id="PF12146"/>
    </source>
</evidence>
<evidence type="ECO:0000313" key="2">
    <source>
        <dbReference type="EMBL" id="CRL42841.1"/>
    </source>
</evidence>
<dbReference type="RefSeq" id="WP_055040399.1">
    <property type="nucleotide sequence ID" value="NZ_CVRS01000109.1"/>
</dbReference>
<dbReference type="Pfam" id="PF12146">
    <property type="entry name" value="Hydrolase_4"/>
    <property type="match status" value="1"/>
</dbReference>
<dbReference type="InterPro" id="IPR022742">
    <property type="entry name" value="Hydrolase_4"/>
</dbReference>
<dbReference type="Proteomes" id="UP000049828">
    <property type="component" value="Unassembled WGS sequence"/>
</dbReference>
<evidence type="ECO:0000313" key="3">
    <source>
        <dbReference type="Proteomes" id="UP000049828"/>
    </source>
</evidence>
<name>A0A0M6WYT5_9FIRM</name>
<dbReference type="OrthoDB" id="9775557at2"/>